<proteinExistence type="predicted"/>
<dbReference type="RefSeq" id="WP_167544321.1">
    <property type="nucleotide sequence ID" value="NZ_FRCX01000009.1"/>
</dbReference>
<evidence type="ECO:0000313" key="1">
    <source>
        <dbReference type="EMBL" id="SHN38963.1"/>
    </source>
</evidence>
<gene>
    <name evidence="1" type="ORF">SAMN05192549_109224</name>
</gene>
<dbReference type="EMBL" id="FRCX01000009">
    <property type="protein sequence ID" value="SHN38963.1"/>
    <property type="molecule type" value="Genomic_DNA"/>
</dbReference>
<reference evidence="2" key="1">
    <citation type="submission" date="2016-11" db="EMBL/GenBank/DDBJ databases">
        <authorList>
            <person name="Varghese N."/>
            <person name="Submissions S."/>
        </authorList>
    </citation>
    <scope>NUCLEOTIDE SEQUENCE [LARGE SCALE GENOMIC DNA]</scope>
    <source>
        <strain evidence="2">Sac-22</strain>
    </source>
</reference>
<organism evidence="1 2">
    <name type="scientific">Duganella sacchari</name>
    <dbReference type="NCBI Taxonomy" id="551987"/>
    <lineage>
        <taxon>Bacteria</taxon>
        <taxon>Pseudomonadati</taxon>
        <taxon>Pseudomonadota</taxon>
        <taxon>Betaproteobacteria</taxon>
        <taxon>Burkholderiales</taxon>
        <taxon>Oxalobacteraceae</taxon>
        <taxon>Telluria group</taxon>
        <taxon>Duganella</taxon>
    </lineage>
</organism>
<accession>A0A1M7R2J5</accession>
<keyword evidence="2" id="KW-1185">Reference proteome</keyword>
<dbReference type="AlphaFoldDB" id="A0A1M7R2J5"/>
<sequence length="52" mass="6377">MKDDQESYVKRMFKDSLRRYFAPLSGAIRGARQAMRAEMRRDDRDLERLRKR</sequence>
<evidence type="ECO:0000313" key="2">
    <source>
        <dbReference type="Proteomes" id="UP000184339"/>
    </source>
</evidence>
<protein>
    <submittedName>
        <fullName evidence="1">Uncharacterized protein</fullName>
    </submittedName>
</protein>
<name>A0A1M7R2J5_9BURK</name>
<dbReference type="Proteomes" id="UP000184339">
    <property type="component" value="Unassembled WGS sequence"/>
</dbReference>